<gene>
    <name evidence="6" type="ORF">MUK42_02271</name>
</gene>
<keyword evidence="2" id="KW-0539">Nucleus</keyword>
<feature type="region of interest" description="Disordered" evidence="4">
    <location>
        <begin position="1169"/>
        <end position="1208"/>
    </location>
</feature>
<sequence>MSSSRFTTKAVLSHFVITALLGGSVSASLHYFSSSLLLSIADPSTAAAFPPPSRFTMQPEDSSPSTAELLSRLLESVDETASLAGPTDVAESSHHLPSALPYFSALVGRLNPILHVLLQQPSELADAPTATIKRSAVESLDSELRRSRCLAKRSTGYPSAVAARLLDGAARNLARGIRVLAGAWADAPANVRGEMEALQMELMEARFQGSASDKGGGTYVDTEDLVVRIKNGDEDELWVVISEIEVLLGEGLVWEECGRLISALLNRLASAKSANRLKMIPVLRSLASYSTEDKERMAGIEALSTIVRSLSRYVEESREAVGLLLDLSVVPKIRQRIGRIQGCMVMLVTLRNGDDPIASQDSGKLLSVLSGNAHNVLLMAEAGYFVPLVHYLKEGSEMNKILMANAISRMKLTDQMKSTLGEEGSIEPLVKMFTMGKLEAKLSALGALRNLSGLKENIHRLIKSGAVEPLLQLLFSVTSVLVTLREPASAILASIAQSNLILIKKGVAPQILSLLNHSSPAIQIHLLQALNSIASHPNAKRIRTKMKENGAMQLLLPFLTEDNPEIRIAALTLLFHISKDFDPAIECFEQLGEAHLNILVNIVSTSISESEKSTAVGILSNLPVNDKRVTEILARENLLPVLISLLGVTIIGSLGPTKMLLLESIAGVMIRFTVPWDKKMQRISASHGIISCLLKLLSCGSAVAKSKAAISLGQLSQNTIALSKVKSTRWLCVPPSSETFCEVHKGTCIVKSTFCLVKSGAMPPLVQVLEGKEREADEAVLDALATLLHDEIWESGSNAIEKASGVQALVRVLEVGNLKAQEKAIWMLERIFRLEAHTEQHGEAAQVVLIDLAKRKSNSETKNCKDTSTPSAIANTIKLLLRSFNISFVFWRSFIKQLSKVCNCSTIKCKPERGSFFGLIGGMEANRWRPVREEASAATSDGNSADWRAQLDPEARQRVVGQIMEALEMRMLVSMPEDLYGLQKIAIEFEEKIYTSAANQDDYVRKISLKLVSIKNKPQHSTSINPSMSNRAVINQNSADPGLSQPNVSGVSQTSNLQNMALISQNSANSSLGQAAVPDILTNTEGQMQGWRQQQHLSQNRYLYQHQTTQLQSSQQPSMQMASCFQSGQSTIQLTQPGAIQSAVQPGLQQNQHNSVQQSVLPLLQQYRQSDARQQQHPQRTMQQRQHPTSAPQQSNLAMHQHQHQHSIVQQTHLLGQQASVTENQQQPQRMAVPQNYHFSIQWVQHLLNQQNFLLHQQQQLGTQSNYNYSGLQQQQQIHGLVYNVSNVQPQQCPMHMPWPPKTALPQQQQNQQPPSAMLQMQGQLHEHQSPQQQLLSQFKYQPVPLQQPLVKQHSSSLQPATQQRVQVSGTLSFTIQEGHISDVDWKEEIYQKLKSMKELYFAELSELYQKIAMKIQQDEVLMPFAKTSEWFEKRKRFKIMLEHILQVLQFSKSNIEPDLKDKIPLYEEKIINILALNKMSVAPSWSPGQQQFQHPGGHSQFMPHQSQVPGQHDNHTKQQINLQGSTTSMQPAAVPGLQHGSVLLSDAGVTTAQQKITSALQTDSTVETVQGSSFRSLQQGAIASTQQDGLISGQSFVNVPQQTNANAMSDGLIVQYHANTKQPSSSATQQQQHFKQQEQQQKQHHLNHNHQLEQQLRQHQLQQLLQKQRLLQQQQLQQQQLQQNQPQAPQTPVHQVPQLNQTDEVNELKLGQGPDINPGLYPHHYSTSQHPSYYQQIKSGASFPFSLPQDFQASSAQTSCHSPQSDQQSLLPSHVKSGTPLQSAESPFIPSPSTSITLSPVQANEKQLSGVMSLPNAGNIEHQQAAVAPSEAQSFTVTTPGITASPLLAEFTSPDGNQNDIPNLVVGKASTTEKPLERLLEVIRSSTPPTFISAVSDIRSVVSMTDRIPGSATENGSRAAVGENLITNKRNRDTSAMPLNNLLSAGTVNDREKQTYPLDTSELQLTVTSRVKRQKVETNHALHEEIREINQQLIDTEIKISDVDTDPISAALKGKGTIVNFFFAPLIRSPISKSSFTMSPIQPLNLLVPASYPKCSPVLLDELPDEQRESEDLSIKARSRFNNSLRGLAQPVSLGELARTWDVCAHKILVEYAQETGGGTFSTTYGTWEKCVGG</sequence>
<reference evidence="6" key="1">
    <citation type="submission" date="2022-05" db="EMBL/GenBank/DDBJ databases">
        <title>The Musa troglodytarum L. genome provides insights into the mechanism of non-climacteric behaviour and enrichment of carotenoids.</title>
        <authorList>
            <person name="Wang J."/>
        </authorList>
    </citation>
    <scope>NUCLEOTIDE SEQUENCE</scope>
    <source>
        <tissue evidence="6">Leaf</tissue>
    </source>
</reference>
<protein>
    <submittedName>
        <fullName evidence="6">Armadillo/beta-catenin-like repeat</fullName>
    </submittedName>
</protein>
<feature type="region of interest" description="Disordered" evidence="4">
    <location>
        <begin position="1301"/>
        <end position="1326"/>
    </location>
</feature>
<feature type="domain" description="Mediator complex subunit 15 KIX" evidence="5">
    <location>
        <begin position="945"/>
        <end position="1022"/>
    </location>
</feature>
<evidence type="ECO:0000313" key="7">
    <source>
        <dbReference type="Proteomes" id="UP001055439"/>
    </source>
</evidence>
<organism evidence="6 7">
    <name type="scientific">Musa troglodytarum</name>
    <name type="common">fe'i banana</name>
    <dbReference type="NCBI Taxonomy" id="320322"/>
    <lineage>
        <taxon>Eukaryota</taxon>
        <taxon>Viridiplantae</taxon>
        <taxon>Streptophyta</taxon>
        <taxon>Embryophyta</taxon>
        <taxon>Tracheophyta</taxon>
        <taxon>Spermatophyta</taxon>
        <taxon>Magnoliopsida</taxon>
        <taxon>Liliopsida</taxon>
        <taxon>Zingiberales</taxon>
        <taxon>Musaceae</taxon>
        <taxon>Musa</taxon>
    </lineage>
</organism>
<dbReference type="PROSITE" id="PS50176">
    <property type="entry name" value="ARM_REPEAT"/>
    <property type="match status" value="1"/>
</dbReference>
<feature type="region of interest" description="Disordered" evidence="4">
    <location>
        <begin position="1755"/>
        <end position="1796"/>
    </location>
</feature>
<comment type="subcellular location">
    <subcellularLocation>
        <location evidence="1">Nucleus</location>
    </subcellularLocation>
</comment>
<dbReference type="InterPro" id="IPR011989">
    <property type="entry name" value="ARM-like"/>
</dbReference>
<dbReference type="OrthoDB" id="1896842at2759"/>
<dbReference type="InterPro" id="IPR036546">
    <property type="entry name" value="MED15_KIX"/>
</dbReference>
<feature type="compositionally biased region" description="Low complexity" evidence="4">
    <location>
        <begin position="1487"/>
        <end position="1502"/>
    </location>
</feature>
<dbReference type="Proteomes" id="UP001055439">
    <property type="component" value="Chromosome 10"/>
</dbReference>
<dbReference type="InterPro" id="IPR000225">
    <property type="entry name" value="Armadillo"/>
</dbReference>
<dbReference type="PANTHER" id="PTHR45958">
    <property type="entry name" value="RING-TYPE E3 UBIQUITIN TRANSFERASE"/>
    <property type="match status" value="1"/>
</dbReference>
<dbReference type="Pfam" id="PF16987">
    <property type="entry name" value="KIX_2"/>
    <property type="match status" value="1"/>
</dbReference>
<evidence type="ECO:0000313" key="6">
    <source>
        <dbReference type="EMBL" id="URD79272.1"/>
    </source>
</evidence>
<dbReference type="InterPro" id="IPR016024">
    <property type="entry name" value="ARM-type_fold"/>
</dbReference>
<name>A0A9E7ENG5_9LILI</name>
<evidence type="ECO:0000256" key="2">
    <source>
        <dbReference type="ARBA" id="ARBA00023242"/>
    </source>
</evidence>
<feature type="compositionally biased region" description="Low complexity" evidence="4">
    <location>
        <begin position="1169"/>
        <end position="1189"/>
    </location>
</feature>
<keyword evidence="7" id="KW-1185">Reference proteome</keyword>
<dbReference type="GO" id="GO:0006355">
    <property type="term" value="P:regulation of DNA-templated transcription"/>
    <property type="evidence" value="ECO:0007669"/>
    <property type="project" value="InterPro"/>
</dbReference>
<dbReference type="InterPro" id="IPR052608">
    <property type="entry name" value="U-box_domain_protein"/>
</dbReference>
<feature type="compositionally biased region" description="Low complexity" evidence="4">
    <location>
        <begin position="1306"/>
        <end position="1315"/>
    </location>
</feature>
<feature type="repeat" description="ARM" evidence="3">
    <location>
        <begin position="424"/>
        <end position="466"/>
    </location>
</feature>
<dbReference type="SMART" id="SM00185">
    <property type="entry name" value="ARM"/>
    <property type="match status" value="6"/>
</dbReference>
<feature type="compositionally biased region" description="Low complexity" evidence="4">
    <location>
        <begin position="1763"/>
        <end position="1774"/>
    </location>
</feature>
<evidence type="ECO:0000256" key="4">
    <source>
        <dbReference type="SAM" id="MobiDB-lite"/>
    </source>
</evidence>
<dbReference type="Gene3D" id="1.10.246.20">
    <property type="entry name" value="Coactivator CBP, KIX domain"/>
    <property type="match status" value="1"/>
</dbReference>
<dbReference type="InterPro" id="IPR036529">
    <property type="entry name" value="KIX_dom_sf"/>
</dbReference>
<dbReference type="SUPFAM" id="SSF48371">
    <property type="entry name" value="ARM repeat"/>
    <property type="match status" value="2"/>
</dbReference>
<dbReference type="GO" id="GO:0003712">
    <property type="term" value="F:transcription coregulator activity"/>
    <property type="evidence" value="ECO:0007669"/>
    <property type="project" value="InterPro"/>
</dbReference>
<evidence type="ECO:0000259" key="5">
    <source>
        <dbReference type="Pfam" id="PF16987"/>
    </source>
</evidence>
<dbReference type="EMBL" id="CP097503">
    <property type="protein sequence ID" value="URD79272.1"/>
    <property type="molecule type" value="Genomic_DNA"/>
</dbReference>
<feature type="region of interest" description="Disordered" evidence="4">
    <location>
        <begin position="1486"/>
        <end position="1517"/>
    </location>
</feature>
<dbReference type="GO" id="GO:0005634">
    <property type="term" value="C:nucleus"/>
    <property type="evidence" value="ECO:0007669"/>
    <property type="project" value="UniProtKB-SubCell"/>
</dbReference>
<evidence type="ECO:0000256" key="1">
    <source>
        <dbReference type="ARBA" id="ARBA00004123"/>
    </source>
</evidence>
<feature type="compositionally biased region" description="Low complexity" evidence="4">
    <location>
        <begin position="1787"/>
        <end position="1796"/>
    </location>
</feature>
<dbReference type="PANTHER" id="PTHR45958:SF12">
    <property type="entry name" value="OS01G0948500 PROTEIN"/>
    <property type="match status" value="1"/>
</dbReference>
<evidence type="ECO:0000256" key="3">
    <source>
        <dbReference type="PROSITE-ProRule" id="PRU00259"/>
    </source>
</evidence>
<dbReference type="Gene3D" id="1.25.10.10">
    <property type="entry name" value="Leucine-rich Repeat Variant"/>
    <property type="match status" value="3"/>
</dbReference>
<proteinExistence type="predicted"/>
<feature type="region of interest" description="Disordered" evidence="4">
    <location>
        <begin position="1621"/>
        <end position="1648"/>
    </location>
</feature>
<feature type="region of interest" description="Disordered" evidence="4">
    <location>
        <begin position="1710"/>
        <end position="1733"/>
    </location>
</feature>
<accession>A0A9E7ENG5</accession>
<feature type="compositionally biased region" description="Low complexity" evidence="4">
    <location>
        <begin position="1630"/>
        <end position="1641"/>
    </location>
</feature>